<evidence type="ECO:0000313" key="1">
    <source>
        <dbReference type="EMBL" id="MBD2181638.1"/>
    </source>
</evidence>
<evidence type="ECO:0008006" key="3">
    <source>
        <dbReference type="Google" id="ProtNLM"/>
    </source>
</evidence>
<protein>
    <recommendedName>
        <fullName evidence="3">Isopropylmalate/homocitrate/citramalate synthases</fullName>
    </recommendedName>
</protein>
<name>A0A926VEA0_9CYAN</name>
<sequence length="80" mass="9271">MTESLDKNNFLYPQNSYRGQLTPEHLLYNANLQELAQKVSYISALETGGKISATQAYEQIKHLWKEFKYTTHNLGIVHKD</sequence>
<proteinExistence type="predicted"/>
<evidence type="ECO:0000313" key="2">
    <source>
        <dbReference type="Proteomes" id="UP000641646"/>
    </source>
</evidence>
<dbReference type="AlphaFoldDB" id="A0A926VEA0"/>
<reference evidence="1" key="1">
    <citation type="journal article" date="2015" name="ISME J.">
        <title>Draft Genome Sequence of Streptomyces incarnatus NRRL8089, which Produces the Nucleoside Antibiotic Sinefungin.</title>
        <authorList>
            <person name="Oshima K."/>
            <person name="Hattori M."/>
            <person name="Shimizu H."/>
            <person name="Fukuda K."/>
            <person name="Nemoto M."/>
            <person name="Inagaki K."/>
            <person name="Tamura T."/>
        </authorList>
    </citation>
    <scope>NUCLEOTIDE SEQUENCE</scope>
    <source>
        <strain evidence="1">FACHB-1375</strain>
    </source>
</reference>
<comment type="caution">
    <text evidence="1">The sequence shown here is derived from an EMBL/GenBank/DDBJ whole genome shotgun (WGS) entry which is preliminary data.</text>
</comment>
<organism evidence="1 2">
    <name type="scientific">Aerosakkonema funiforme FACHB-1375</name>
    <dbReference type="NCBI Taxonomy" id="2949571"/>
    <lineage>
        <taxon>Bacteria</taxon>
        <taxon>Bacillati</taxon>
        <taxon>Cyanobacteriota</taxon>
        <taxon>Cyanophyceae</taxon>
        <taxon>Oscillatoriophycideae</taxon>
        <taxon>Aerosakkonematales</taxon>
        <taxon>Aerosakkonemataceae</taxon>
        <taxon>Aerosakkonema</taxon>
    </lineage>
</organism>
<dbReference type="InterPro" id="IPR055643">
    <property type="entry name" value="DUF7219"/>
</dbReference>
<dbReference type="Proteomes" id="UP000641646">
    <property type="component" value="Unassembled WGS sequence"/>
</dbReference>
<dbReference type="RefSeq" id="WP_190464446.1">
    <property type="nucleotide sequence ID" value="NZ_JACJPW010000023.1"/>
</dbReference>
<gene>
    <name evidence="1" type="ORF">H6G03_11045</name>
</gene>
<accession>A0A926VEA0</accession>
<reference evidence="1" key="2">
    <citation type="submission" date="2020-08" db="EMBL/GenBank/DDBJ databases">
        <authorList>
            <person name="Chen M."/>
            <person name="Teng W."/>
            <person name="Zhao L."/>
            <person name="Hu C."/>
            <person name="Zhou Y."/>
            <person name="Han B."/>
            <person name="Song L."/>
            <person name="Shu W."/>
        </authorList>
    </citation>
    <scope>NUCLEOTIDE SEQUENCE</scope>
    <source>
        <strain evidence="1">FACHB-1375</strain>
    </source>
</reference>
<keyword evidence="2" id="KW-1185">Reference proteome</keyword>
<dbReference type="EMBL" id="JACJPW010000023">
    <property type="protein sequence ID" value="MBD2181638.1"/>
    <property type="molecule type" value="Genomic_DNA"/>
</dbReference>
<dbReference type="Pfam" id="PF23856">
    <property type="entry name" value="DUF7219"/>
    <property type="match status" value="1"/>
</dbReference>